<dbReference type="SUPFAM" id="SSF46689">
    <property type="entry name" value="Homeodomain-like"/>
    <property type="match status" value="1"/>
</dbReference>
<sequence>METERLTIIELYRKGKDQSEILKILNIPKTRRKFVYRTINRYKDTGSVSDKPRSGRPASVTTTRMRKIARGRVWRNPSRSVRKMAAELKVSRSSLHRIVKRDLGLSTFKKRKVHYLSKVMKEKRLKRSKDLIDRFAIQGLDHVLFSDEKLFTIEEAYDQQNDRILSSTASTIPEEYRYVKRVQKPYSVMVWAGISTLGRTPIVFIPTGVKINAQTYQNLVPKPIVKDLSKSMFNNEPFLFQQDGAPAHTANTTQSWLHSEIPDYISKQECPHLIRTLTL</sequence>
<dbReference type="Gene3D" id="1.10.10.10">
    <property type="entry name" value="Winged helix-like DNA-binding domain superfamily/Winged helix DNA-binding domain"/>
    <property type="match status" value="1"/>
</dbReference>
<name>A0AAV7KBW9_9METZ</name>
<dbReference type="Proteomes" id="UP001165289">
    <property type="component" value="Unassembled WGS sequence"/>
</dbReference>
<dbReference type="AlphaFoldDB" id="A0AAV7KBW9"/>
<gene>
    <name evidence="1" type="ORF">LOD99_11073</name>
</gene>
<dbReference type="PANTHER" id="PTHR46068:SF1">
    <property type="entry name" value="TRANSPOSASE IS30-LIKE HTH DOMAIN-CONTAINING PROTEIN"/>
    <property type="match status" value="1"/>
</dbReference>
<dbReference type="EMBL" id="JAKMXF010000096">
    <property type="protein sequence ID" value="KAI6658350.1"/>
    <property type="molecule type" value="Genomic_DNA"/>
</dbReference>
<dbReference type="Gene3D" id="3.30.420.10">
    <property type="entry name" value="Ribonuclease H-like superfamily/Ribonuclease H"/>
    <property type="match status" value="1"/>
</dbReference>
<dbReference type="InterPro" id="IPR036397">
    <property type="entry name" value="RNaseH_sf"/>
</dbReference>
<dbReference type="InterPro" id="IPR036388">
    <property type="entry name" value="WH-like_DNA-bd_sf"/>
</dbReference>
<evidence type="ECO:0000313" key="1">
    <source>
        <dbReference type="EMBL" id="KAI6658350.1"/>
    </source>
</evidence>
<comment type="caution">
    <text evidence="1">The sequence shown here is derived from an EMBL/GenBank/DDBJ whole genome shotgun (WGS) entry which is preliminary data.</text>
</comment>
<dbReference type="GO" id="GO:0003676">
    <property type="term" value="F:nucleic acid binding"/>
    <property type="evidence" value="ECO:0007669"/>
    <property type="project" value="InterPro"/>
</dbReference>
<dbReference type="InterPro" id="IPR009057">
    <property type="entry name" value="Homeodomain-like_sf"/>
</dbReference>
<dbReference type="Pfam" id="PF13565">
    <property type="entry name" value="HTH_32"/>
    <property type="match status" value="1"/>
</dbReference>
<protein>
    <submittedName>
        <fullName evidence="1">Transposase</fullName>
    </submittedName>
</protein>
<evidence type="ECO:0000313" key="2">
    <source>
        <dbReference type="Proteomes" id="UP001165289"/>
    </source>
</evidence>
<organism evidence="1 2">
    <name type="scientific">Oopsacas minuta</name>
    <dbReference type="NCBI Taxonomy" id="111878"/>
    <lineage>
        <taxon>Eukaryota</taxon>
        <taxon>Metazoa</taxon>
        <taxon>Porifera</taxon>
        <taxon>Hexactinellida</taxon>
        <taxon>Hexasterophora</taxon>
        <taxon>Lyssacinosida</taxon>
        <taxon>Leucopsacidae</taxon>
        <taxon>Oopsacas</taxon>
    </lineage>
</organism>
<dbReference type="PANTHER" id="PTHR46068">
    <property type="entry name" value="PROTEIN CBG27172"/>
    <property type="match status" value="1"/>
</dbReference>
<keyword evidence="2" id="KW-1185">Reference proteome</keyword>
<reference evidence="1 2" key="1">
    <citation type="journal article" date="2023" name="BMC Biol.">
        <title>The compact genome of the sponge Oopsacas minuta (Hexactinellida) is lacking key metazoan core genes.</title>
        <authorList>
            <person name="Santini S."/>
            <person name="Schenkelaars Q."/>
            <person name="Jourda C."/>
            <person name="Duchesne M."/>
            <person name="Belahbib H."/>
            <person name="Rocher C."/>
            <person name="Selva M."/>
            <person name="Riesgo A."/>
            <person name="Vervoort M."/>
            <person name="Leys S.P."/>
            <person name="Kodjabachian L."/>
            <person name="Le Bivic A."/>
            <person name="Borchiellini C."/>
            <person name="Claverie J.M."/>
            <person name="Renard E."/>
        </authorList>
    </citation>
    <scope>NUCLEOTIDE SEQUENCE [LARGE SCALE GENOMIC DNA]</scope>
    <source>
        <strain evidence="1">SPO-2</strain>
    </source>
</reference>
<proteinExistence type="predicted"/>
<accession>A0AAV7KBW9</accession>